<keyword evidence="4" id="KW-0560">Oxidoreductase</keyword>
<keyword evidence="2 7" id="KW-0812">Transmembrane</keyword>
<name>A0ABT3AAC8_9ALTE</name>
<dbReference type="Pfam" id="PF04116">
    <property type="entry name" value="FA_hydroxylase"/>
    <property type="match status" value="1"/>
</dbReference>
<sequence length="340" mass="38374">MLAGLTEFLQSSVMSLPDYLLSANRRTFGLYLLSACLLAIPAYFVHKKQKTLSGFAGYLFNRRIWLHDSAKLDYGLFIVNRLTRALLWAPIVLTMVPIAMGVSGALESLFGHPAPLTSHPLVVISVFTLLLFLLDDLTRFLLHLAFHKVPMLWEFHKVHHSAKVLTPITIYRTHPLESYLYACRLALAQGIAVGIGYVLFGQSLTMLDVMGANIFVFVFNIMGANLRHSHVRWSWGDIIERWFISPAQHQIHHSDNPKHFDRNLGSALAIWDRLANTLVLSSSATRIRFGLGKHQPHHQTLWACYIDPFKALVNTYRSKPEKDALSSLHSSNTPKAPTID</sequence>
<keyword evidence="3 7" id="KW-1133">Transmembrane helix</keyword>
<dbReference type="RefSeq" id="WP_263712850.1">
    <property type="nucleotide sequence ID" value="NZ_JAOWKX010000006.1"/>
</dbReference>
<evidence type="ECO:0000256" key="3">
    <source>
        <dbReference type="ARBA" id="ARBA00022989"/>
    </source>
</evidence>
<accession>A0ABT3AAC8</accession>
<evidence type="ECO:0000259" key="8">
    <source>
        <dbReference type="Pfam" id="PF04116"/>
    </source>
</evidence>
<keyword evidence="6 7" id="KW-0472">Membrane</keyword>
<organism evidence="9 10">
    <name type="scientific">Fluctibacter corallii</name>
    <dbReference type="NCBI Taxonomy" id="2984329"/>
    <lineage>
        <taxon>Bacteria</taxon>
        <taxon>Pseudomonadati</taxon>
        <taxon>Pseudomonadota</taxon>
        <taxon>Gammaproteobacteria</taxon>
        <taxon>Alteromonadales</taxon>
        <taxon>Alteromonadaceae</taxon>
        <taxon>Fluctibacter</taxon>
    </lineage>
</organism>
<evidence type="ECO:0000256" key="4">
    <source>
        <dbReference type="ARBA" id="ARBA00023002"/>
    </source>
</evidence>
<protein>
    <submittedName>
        <fullName evidence="9">Sterol desaturase family protein</fullName>
    </submittedName>
</protein>
<feature type="transmembrane region" description="Helical" evidence="7">
    <location>
        <begin position="118"/>
        <end position="134"/>
    </location>
</feature>
<dbReference type="EMBL" id="JAOWKX010000006">
    <property type="protein sequence ID" value="MCV2885564.1"/>
    <property type="molecule type" value="Genomic_DNA"/>
</dbReference>
<evidence type="ECO:0000256" key="5">
    <source>
        <dbReference type="ARBA" id="ARBA00023098"/>
    </source>
</evidence>
<evidence type="ECO:0000256" key="1">
    <source>
        <dbReference type="ARBA" id="ARBA00004127"/>
    </source>
</evidence>
<comment type="subcellular location">
    <subcellularLocation>
        <location evidence="1">Endomembrane system</location>
        <topology evidence="1">Multi-pass membrane protein</topology>
    </subcellularLocation>
</comment>
<feature type="domain" description="Fatty acid hydroxylase" evidence="8">
    <location>
        <begin position="129"/>
        <end position="277"/>
    </location>
</feature>
<evidence type="ECO:0000256" key="6">
    <source>
        <dbReference type="ARBA" id="ARBA00023136"/>
    </source>
</evidence>
<proteinExistence type="predicted"/>
<dbReference type="PANTHER" id="PTHR21624:SF1">
    <property type="entry name" value="ALKYLGLYCEROL MONOOXYGENASE"/>
    <property type="match status" value="1"/>
</dbReference>
<dbReference type="InterPro" id="IPR051689">
    <property type="entry name" value="Sterol_desaturase/TMEM195"/>
</dbReference>
<feature type="transmembrane region" description="Helical" evidence="7">
    <location>
        <begin position="206"/>
        <end position="226"/>
    </location>
</feature>
<feature type="transmembrane region" description="Helical" evidence="7">
    <location>
        <begin position="85"/>
        <end position="106"/>
    </location>
</feature>
<comment type="caution">
    <text evidence="9">The sequence shown here is derived from an EMBL/GenBank/DDBJ whole genome shotgun (WGS) entry which is preliminary data.</text>
</comment>
<feature type="transmembrane region" description="Helical" evidence="7">
    <location>
        <begin position="179"/>
        <end position="200"/>
    </location>
</feature>
<gene>
    <name evidence="9" type="ORF">OE749_12765</name>
</gene>
<evidence type="ECO:0000256" key="7">
    <source>
        <dbReference type="SAM" id="Phobius"/>
    </source>
</evidence>
<dbReference type="Proteomes" id="UP001652504">
    <property type="component" value="Unassembled WGS sequence"/>
</dbReference>
<feature type="transmembrane region" description="Helical" evidence="7">
    <location>
        <begin position="28"/>
        <end position="45"/>
    </location>
</feature>
<reference evidence="9 10" key="1">
    <citation type="submission" date="2022-10" db="EMBL/GenBank/DDBJ databases">
        <title>Aestuariibacter sp. AA17 isolated from Montipora capitata coral fragment.</title>
        <authorList>
            <person name="Emsley S.A."/>
            <person name="Pfannmuller K.M."/>
            <person name="Loughran R.M."/>
            <person name="Shlafstein M."/>
            <person name="Papke E."/>
            <person name="Saw J.H."/>
            <person name="Ushijima B."/>
            <person name="Videau P."/>
        </authorList>
    </citation>
    <scope>NUCLEOTIDE SEQUENCE [LARGE SCALE GENOMIC DNA]</scope>
    <source>
        <strain evidence="9 10">AA17</strain>
    </source>
</reference>
<dbReference type="InterPro" id="IPR006694">
    <property type="entry name" value="Fatty_acid_hydroxylase"/>
</dbReference>
<keyword evidence="10" id="KW-1185">Reference proteome</keyword>
<evidence type="ECO:0000313" key="9">
    <source>
        <dbReference type="EMBL" id="MCV2885564.1"/>
    </source>
</evidence>
<dbReference type="PANTHER" id="PTHR21624">
    <property type="entry name" value="STEROL DESATURASE-RELATED PROTEIN"/>
    <property type="match status" value="1"/>
</dbReference>
<evidence type="ECO:0000313" key="10">
    <source>
        <dbReference type="Proteomes" id="UP001652504"/>
    </source>
</evidence>
<keyword evidence="5" id="KW-0443">Lipid metabolism</keyword>
<evidence type="ECO:0000256" key="2">
    <source>
        <dbReference type="ARBA" id="ARBA00022692"/>
    </source>
</evidence>